<comment type="caution">
    <text evidence="2">The sequence shown here is derived from an EMBL/GenBank/DDBJ whole genome shotgun (WGS) entry which is preliminary data.</text>
</comment>
<keyword evidence="3" id="KW-1185">Reference proteome</keyword>
<dbReference type="Pfam" id="PF12961">
    <property type="entry name" value="DUF3850"/>
    <property type="match status" value="1"/>
</dbReference>
<gene>
    <name evidence="2" type="ORF">HA46_17190</name>
</gene>
<dbReference type="RefSeq" id="WP_084885831.1">
    <property type="nucleotide sequence ID" value="NZ_MLJJ01000040.1"/>
</dbReference>
<accession>A0ABX3UNA8</accession>
<sequence>MKEHNLKILPEHFSPVDAGIKRAELRNNDRDYQQGDILNLCEWDGDKFTGRFAIRQVSHVADVSAYLPGYVLLSMEDAGPAHDDLMW</sequence>
<reference evidence="2 3" key="1">
    <citation type="journal article" date="2017" name="Antonie Van Leeuwenhoek">
        <title>Phylogenomic resolution of the bacterial genus Pantoea and its relationship with Erwinia and Tatumella.</title>
        <authorList>
            <person name="Palmer M."/>
            <person name="Steenkamp E.T."/>
            <person name="Coetzee M.P."/>
            <person name="Chan W.Y."/>
            <person name="van Zyl E."/>
            <person name="De Maayer P."/>
            <person name="Coutinho T.A."/>
            <person name="Blom J."/>
            <person name="Smits T.H."/>
            <person name="Duffy B."/>
            <person name="Venter S.N."/>
        </authorList>
    </citation>
    <scope>NUCLEOTIDE SEQUENCE [LARGE SCALE GENOMIC DNA]</scope>
    <source>
        <strain evidence="2 3">LMG 5345</strain>
    </source>
</reference>
<dbReference type="SUPFAM" id="SSF88697">
    <property type="entry name" value="PUA domain-like"/>
    <property type="match status" value="1"/>
</dbReference>
<feature type="domain" description="DUF3850" evidence="1">
    <location>
        <begin position="4"/>
        <end position="74"/>
    </location>
</feature>
<dbReference type="Proteomes" id="UP000193785">
    <property type="component" value="Unassembled WGS sequence"/>
</dbReference>
<dbReference type="Gene3D" id="2.30.130.30">
    <property type="entry name" value="Hypothetical protein"/>
    <property type="match status" value="1"/>
</dbReference>
<dbReference type="EMBL" id="MLJJ01000040">
    <property type="protein sequence ID" value="ORM96262.1"/>
    <property type="molecule type" value="Genomic_DNA"/>
</dbReference>
<evidence type="ECO:0000313" key="2">
    <source>
        <dbReference type="EMBL" id="ORM96262.1"/>
    </source>
</evidence>
<dbReference type="InterPro" id="IPR039440">
    <property type="entry name" value="DUF3850"/>
</dbReference>
<name>A0ABX3UNA8_9GAMM</name>
<organism evidence="2 3">
    <name type="scientific">Pantoea septica</name>
    <dbReference type="NCBI Taxonomy" id="472695"/>
    <lineage>
        <taxon>Bacteria</taxon>
        <taxon>Pseudomonadati</taxon>
        <taxon>Pseudomonadota</taxon>
        <taxon>Gammaproteobacteria</taxon>
        <taxon>Enterobacterales</taxon>
        <taxon>Erwiniaceae</taxon>
        <taxon>Pantoea</taxon>
    </lineage>
</organism>
<proteinExistence type="predicted"/>
<evidence type="ECO:0000259" key="1">
    <source>
        <dbReference type="Pfam" id="PF12961"/>
    </source>
</evidence>
<protein>
    <submittedName>
        <fullName evidence="2">RNA-binding protein</fullName>
    </submittedName>
</protein>
<dbReference type="InterPro" id="IPR015947">
    <property type="entry name" value="PUA-like_sf"/>
</dbReference>
<evidence type="ECO:0000313" key="3">
    <source>
        <dbReference type="Proteomes" id="UP000193785"/>
    </source>
</evidence>